<reference evidence="1" key="1">
    <citation type="submission" date="2022-08" db="EMBL/GenBank/DDBJ databases">
        <title>Genome Sequence of Lecanicillium fungicola.</title>
        <authorList>
            <person name="Buettner E."/>
        </authorList>
    </citation>
    <scope>NUCLEOTIDE SEQUENCE</scope>
    <source>
        <strain evidence="1">Babe33</strain>
    </source>
</reference>
<keyword evidence="2" id="KW-1185">Reference proteome</keyword>
<dbReference type="EMBL" id="JANJQO010000131">
    <property type="protein sequence ID" value="KAJ2981441.1"/>
    <property type="molecule type" value="Genomic_DNA"/>
</dbReference>
<proteinExistence type="predicted"/>
<evidence type="ECO:0000313" key="1">
    <source>
        <dbReference type="EMBL" id="KAJ2981441.1"/>
    </source>
</evidence>
<organism evidence="1 2">
    <name type="scientific">Zarea fungicola</name>
    <dbReference type="NCBI Taxonomy" id="93591"/>
    <lineage>
        <taxon>Eukaryota</taxon>
        <taxon>Fungi</taxon>
        <taxon>Dikarya</taxon>
        <taxon>Ascomycota</taxon>
        <taxon>Pezizomycotina</taxon>
        <taxon>Sordariomycetes</taxon>
        <taxon>Hypocreomycetidae</taxon>
        <taxon>Hypocreales</taxon>
        <taxon>Cordycipitaceae</taxon>
        <taxon>Zarea</taxon>
    </lineage>
</organism>
<accession>A0ACC1NS69</accession>
<gene>
    <name evidence="1" type="ORF">NQ176_g2018</name>
</gene>
<dbReference type="Proteomes" id="UP001143910">
    <property type="component" value="Unassembled WGS sequence"/>
</dbReference>
<protein>
    <submittedName>
        <fullName evidence="1">Uncharacterized protein</fullName>
    </submittedName>
</protein>
<comment type="caution">
    <text evidence="1">The sequence shown here is derived from an EMBL/GenBank/DDBJ whole genome shotgun (WGS) entry which is preliminary data.</text>
</comment>
<evidence type="ECO:0000313" key="2">
    <source>
        <dbReference type="Proteomes" id="UP001143910"/>
    </source>
</evidence>
<name>A0ACC1NS69_9HYPO</name>
<sequence>MSNSDSYTIAWIAALPIERAAATAQLDDRHRAPIDFEQHPSDTNSYTWGRIGKHNVVIVSLPAGIYGTTAASTTASNLLSSLPGIKIGLLVGIGGGIPRYPGQDIRLGDVAVSQPEGTTGGVIQYDLGKAKQNGKWEPKGMLNKPPQVLLSALAAMQAEHEMTAPKIPDLLETMWTRLPQMRTPKRNEPGYVYQGVEHDRLFSPTYNHIDGHTCDECDPAEEIRRNKRDSTDPEIHYGIIASGNMLIKDAVTRDAIAQSAGSQCICVEMEAAGLMDHFPCLVIRGICDYADSHKNNRWQRYASATAAAYAKELLAYVPTKELQATAKAIDMLASSPSS</sequence>